<gene>
    <name evidence="1" type="ordered locus">Minf_0781</name>
</gene>
<dbReference type="AlphaFoldDB" id="B3E0T2"/>
<dbReference type="Proteomes" id="UP000009149">
    <property type="component" value="Chromosome"/>
</dbReference>
<evidence type="ECO:0000313" key="1">
    <source>
        <dbReference type="EMBL" id="ACD82836.1"/>
    </source>
</evidence>
<name>B3E0T2_METI4</name>
<sequence length="43" mass="4743">MGKETRGKRSCRAKKEGSLFLNLWDFLGIQKGGAMASWNDPSA</sequence>
<reference evidence="1 2" key="1">
    <citation type="journal article" date="2008" name="Biol. Direct">
        <title>Complete genome sequence of the extremely acidophilic methanotroph isolate V4, Methylacidiphilum infernorum, a representative of the bacterial phylum Verrucomicrobia.</title>
        <authorList>
            <person name="Hou S."/>
            <person name="Makarova K.S."/>
            <person name="Saw J.H."/>
            <person name="Senin P."/>
            <person name="Ly B.V."/>
            <person name="Zhou Z."/>
            <person name="Ren Y."/>
            <person name="Wang J."/>
            <person name="Galperin M.Y."/>
            <person name="Omelchenko M.V."/>
            <person name="Wolf Y.I."/>
            <person name="Yutin N."/>
            <person name="Koonin E.V."/>
            <person name="Stott M.B."/>
            <person name="Mountain B.W."/>
            <person name="Crowe M.A."/>
            <person name="Smirnova A.V."/>
            <person name="Dunfield P.F."/>
            <person name="Feng L."/>
            <person name="Wang L."/>
            <person name="Alam M."/>
        </authorList>
    </citation>
    <scope>NUCLEOTIDE SEQUENCE [LARGE SCALE GENOMIC DNA]</scope>
    <source>
        <strain evidence="2">Isolate V4</strain>
    </source>
</reference>
<proteinExistence type="predicted"/>
<dbReference type="KEGG" id="min:Minf_0781"/>
<dbReference type="EMBL" id="CP000975">
    <property type="protein sequence ID" value="ACD82836.1"/>
    <property type="molecule type" value="Genomic_DNA"/>
</dbReference>
<organism evidence="1 2">
    <name type="scientific">Methylacidiphilum infernorum (isolate V4)</name>
    <name type="common">Methylokorus infernorum (strain V4)</name>
    <dbReference type="NCBI Taxonomy" id="481448"/>
    <lineage>
        <taxon>Bacteria</taxon>
        <taxon>Pseudomonadati</taxon>
        <taxon>Verrucomicrobiota</taxon>
        <taxon>Methylacidiphilae</taxon>
        <taxon>Methylacidiphilales</taxon>
        <taxon>Methylacidiphilaceae</taxon>
        <taxon>Methylacidiphilum (ex Ratnadevi et al. 2023)</taxon>
    </lineage>
</organism>
<accession>B3E0T2</accession>
<evidence type="ECO:0000313" key="2">
    <source>
        <dbReference type="Proteomes" id="UP000009149"/>
    </source>
</evidence>
<dbReference type="HOGENOM" id="CLU_3235899_0_0_0"/>
<protein>
    <submittedName>
        <fullName evidence="1">Uncharacterized protein</fullName>
    </submittedName>
</protein>